<dbReference type="Pfam" id="PF08240">
    <property type="entry name" value="ADH_N"/>
    <property type="match status" value="1"/>
</dbReference>
<evidence type="ECO:0000313" key="5">
    <source>
        <dbReference type="EMBL" id="WPG99085.1"/>
    </source>
</evidence>
<proteinExistence type="inferred from homology"/>
<evidence type="ECO:0000259" key="4">
    <source>
        <dbReference type="SMART" id="SM00829"/>
    </source>
</evidence>
<dbReference type="Proteomes" id="UP001303373">
    <property type="component" value="Chromosome 2"/>
</dbReference>
<dbReference type="EMBL" id="CP138581">
    <property type="protein sequence ID" value="WPG99085.1"/>
    <property type="molecule type" value="Genomic_DNA"/>
</dbReference>
<evidence type="ECO:0000256" key="1">
    <source>
        <dbReference type="ARBA" id="ARBA00008072"/>
    </source>
</evidence>
<reference evidence="5 6" key="1">
    <citation type="submission" date="2023-11" db="EMBL/GenBank/DDBJ databases">
        <title>An acidophilic fungus is an integral part of prey digestion in a carnivorous sundew plant.</title>
        <authorList>
            <person name="Tsai I.J."/>
        </authorList>
    </citation>
    <scope>NUCLEOTIDE SEQUENCE [LARGE SCALE GENOMIC DNA]</scope>
    <source>
        <strain evidence="5">169a</strain>
    </source>
</reference>
<dbReference type="InterPro" id="IPR020843">
    <property type="entry name" value="ER"/>
</dbReference>
<sequence>MDKSQHPAEKVVNQAAWMQKDTTNPLIVSEAEMPVPNDEDIIIRNHAVAINPVDWKIQAYPSFIGTFPFILGEDVAGEVFQLGKNVTKFKQGDRVIAYVEDGSISLTLGSLTWWVGRSHLNQLLTQKTPDGGFQLYSRTPAIRAAKIPASLSYVDGSVIPLALNTAAHGLYGTGEGFLALPWPSLQPVDSGKTILVWGGSSSVGALAIQLAVGSGVKIVAVASGRNHAFVRSLGACDVVDYNASNVVEKILKAVTSAGGAFAGIYDAISTAASFQYVLPVAEKLGTGNIAIVNPPPTSSVPSHIKFGNVIAVNDVSGPLWESYIPAALEQGQLRPAPEALVIGEGLESIQKGIDMSKAGVSARKVVVQL</sequence>
<dbReference type="PANTHER" id="PTHR45348:SF2">
    <property type="entry name" value="ZINC-TYPE ALCOHOL DEHYDROGENASE-LIKE PROTEIN C2E1P3.01"/>
    <property type="match status" value="1"/>
</dbReference>
<dbReference type="InterPro" id="IPR013154">
    <property type="entry name" value="ADH-like_N"/>
</dbReference>
<dbReference type="SUPFAM" id="SSF51735">
    <property type="entry name" value="NAD(P)-binding Rossmann-fold domains"/>
    <property type="match status" value="1"/>
</dbReference>
<gene>
    <name evidence="5" type="ORF">R9X50_00189300</name>
</gene>
<keyword evidence="6" id="KW-1185">Reference proteome</keyword>
<dbReference type="Gene3D" id="3.40.50.720">
    <property type="entry name" value="NAD(P)-binding Rossmann-like Domain"/>
    <property type="match status" value="1"/>
</dbReference>
<evidence type="ECO:0000256" key="3">
    <source>
        <dbReference type="ARBA" id="ARBA00023002"/>
    </source>
</evidence>
<dbReference type="AlphaFoldDB" id="A0AAQ3R868"/>
<evidence type="ECO:0000313" key="6">
    <source>
        <dbReference type="Proteomes" id="UP001303373"/>
    </source>
</evidence>
<protein>
    <recommendedName>
        <fullName evidence="4">Enoyl reductase (ER) domain-containing protein</fullName>
    </recommendedName>
</protein>
<dbReference type="SUPFAM" id="SSF50129">
    <property type="entry name" value="GroES-like"/>
    <property type="match status" value="1"/>
</dbReference>
<name>A0AAQ3R868_9PEZI</name>
<dbReference type="InterPro" id="IPR013149">
    <property type="entry name" value="ADH-like_C"/>
</dbReference>
<accession>A0AAQ3R868</accession>
<dbReference type="InterPro" id="IPR047122">
    <property type="entry name" value="Trans-enoyl_RdTase-like"/>
</dbReference>
<dbReference type="InterPro" id="IPR011032">
    <property type="entry name" value="GroES-like_sf"/>
</dbReference>
<keyword evidence="3" id="KW-0560">Oxidoreductase</keyword>
<dbReference type="PANTHER" id="PTHR45348">
    <property type="entry name" value="HYPOTHETICAL OXIDOREDUCTASE (EUROFUNG)"/>
    <property type="match status" value="1"/>
</dbReference>
<dbReference type="InterPro" id="IPR036291">
    <property type="entry name" value="NAD(P)-bd_dom_sf"/>
</dbReference>
<comment type="similarity">
    <text evidence="1">Belongs to the zinc-containing alcohol dehydrogenase family.</text>
</comment>
<dbReference type="Gene3D" id="3.90.180.10">
    <property type="entry name" value="Medium-chain alcohol dehydrogenases, catalytic domain"/>
    <property type="match status" value="1"/>
</dbReference>
<dbReference type="Pfam" id="PF00107">
    <property type="entry name" value="ADH_zinc_N"/>
    <property type="match status" value="1"/>
</dbReference>
<organism evidence="5 6">
    <name type="scientific">Acrodontium crateriforme</name>
    <dbReference type="NCBI Taxonomy" id="150365"/>
    <lineage>
        <taxon>Eukaryota</taxon>
        <taxon>Fungi</taxon>
        <taxon>Dikarya</taxon>
        <taxon>Ascomycota</taxon>
        <taxon>Pezizomycotina</taxon>
        <taxon>Dothideomycetes</taxon>
        <taxon>Dothideomycetidae</taxon>
        <taxon>Mycosphaerellales</taxon>
        <taxon>Teratosphaeriaceae</taxon>
        <taxon>Acrodontium</taxon>
    </lineage>
</organism>
<comment type="subunit">
    <text evidence="2">Monomer.</text>
</comment>
<feature type="domain" description="Enoyl reductase (ER)" evidence="4">
    <location>
        <begin position="21"/>
        <end position="360"/>
    </location>
</feature>
<dbReference type="SMART" id="SM00829">
    <property type="entry name" value="PKS_ER"/>
    <property type="match status" value="1"/>
</dbReference>
<dbReference type="GO" id="GO:0016651">
    <property type="term" value="F:oxidoreductase activity, acting on NAD(P)H"/>
    <property type="evidence" value="ECO:0007669"/>
    <property type="project" value="InterPro"/>
</dbReference>
<dbReference type="CDD" id="cd08249">
    <property type="entry name" value="enoyl_reductase_like"/>
    <property type="match status" value="1"/>
</dbReference>
<evidence type="ECO:0000256" key="2">
    <source>
        <dbReference type="ARBA" id="ARBA00011245"/>
    </source>
</evidence>